<organism evidence="1 2">
    <name type="scientific">Candidatus Cryptobacteroides avicola</name>
    <dbReference type="NCBI Taxonomy" id="2840757"/>
    <lineage>
        <taxon>Bacteria</taxon>
        <taxon>Pseudomonadati</taxon>
        <taxon>Bacteroidota</taxon>
        <taxon>Bacteroidia</taxon>
        <taxon>Bacteroidales</taxon>
        <taxon>Candidatus Cryptobacteroides</taxon>
    </lineage>
</organism>
<gene>
    <name evidence="1" type="ORF">IAB75_02595</name>
</gene>
<dbReference type="AlphaFoldDB" id="A0A940IHS5"/>
<dbReference type="InterPro" id="IPR036737">
    <property type="entry name" value="OmpA-like_sf"/>
</dbReference>
<comment type="caution">
    <text evidence="1">The sequence shown here is derived from an EMBL/GenBank/DDBJ whole genome shotgun (WGS) entry which is preliminary data.</text>
</comment>
<dbReference type="Gene3D" id="3.30.1330.60">
    <property type="entry name" value="OmpA-like domain"/>
    <property type="match status" value="1"/>
</dbReference>
<dbReference type="SUPFAM" id="SSF48452">
    <property type="entry name" value="TPR-like"/>
    <property type="match status" value="1"/>
</dbReference>
<dbReference type="Gene3D" id="1.25.40.10">
    <property type="entry name" value="Tetratricopeptide repeat domain"/>
    <property type="match status" value="1"/>
</dbReference>
<dbReference type="Pfam" id="PF13181">
    <property type="entry name" value="TPR_8"/>
    <property type="match status" value="1"/>
</dbReference>
<evidence type="ECO:0008006" key="3">
    <source>
        <dbReference type="Google" id="ProtNLM"/>
    </source>
</evidence>
<evidence type="ECO:0000313" key="2">
    <source>
        <dbReference type="Proteomes" id="UP000725002"/>
    </source>
</evidence>
<reference evidence="1" key="1">
    <citation type="submission" date="2020-10" db="EMBL/GenBank/DDBJ databases">
        <authorList>
            <person name="Gilroy R."/>
        </authorList>
    </citation>
    <scope>NUCLEOTIDE SEQUENCE</scope>
    <source>
        <strain evidence="1">G3-8215</strain>
    </source>
</reference>
<dbReference type="PROSITE" id="PS51257">
    <property type="entry name" value="PROKAR_LIPOPROTEIN"/>
    <property type="match status" value="1"/>
</dbReference>
<proteinExistence type="predicted"/>
<dbReference type="InterPro" id="IPR019734">
    <property type="entry name" value="TPR_rpt"/>
</dbReference>
<name>A0A940IHS5_9BACT</name>
<dbReference type="SUPFAM" id="SSF103088">
    <property type="entry name" value="OmpA-like"/>
    <property type="match status" value="1"/>
</dbReference>
<dbReference type="EMBL" id="JADILV010000020">
    <property type="protein sequence ID" value="MBO8482993.1"/>
    <property type="molecule type" value="Genomic_DNA"/>
</dbReference>
<sequence length="503" mass="55660">MDAIRTIMTLTAAFMAISCSGLRKAAGSEEKVSVDCAAEIDYSGAGTADIDITAEVPARFRNPNTGIILVPALVSKDGTKKIPLLSCIAEGSLHNTFNGRNDIYEPDLSDSISVRKRYSRHGSTGLESRNAVGFEEWMRESSVHVDIYADAYGRRVLLSSEVFPVSAADPNTFADLEFIEKYFHVWPTEMPETADFSPFADGFLFRVDSYSIDDEDIGAKMAEYVHSVLFKSDVKDYSVSVEVSNSPDGNVEYNRNLGNNRIQTVKKLLSEAGVDMDRCTFSVIEENWAGVMQAVAEGFSEHKDEILAVMDSVADPDMRENIIRDRFYREWQDLRRDVYPGLRYCSLEITGSIRPDSFSVSGNQILVQESEADAAALNESMLEEVMAGDYKGAESVADRLPNTGIAEKILYNKALVYLKNGRKDEAGALLRRCTGISEARYNLAVLYIMSRDYAAAEPLLEDCDCINRAVVKTALGKKTEARDILILLPDSDAKAGLTEMLEK</sequence>
<accession>A0A940IHS5</accession>
<protein>
    <recommendedName>
        <fullName evidence="3">OmpA-like domain-containing protein</fullName>
    </recommendedName>
</protein>
<reference evidence="1" key="2">
    <citation type="journal article" date="2021" name="PeerJ">
        <title>Extensive microbial diversity within the chicken gut microbiome revealed by metagenomics and culture.</title>
        <authorList>
            <person name="Gilroy R."/>
            <person name="Ravi A."/>
            <person name="Getino M."/>
            <person name="Pursley I."/>
            <person name="Horton D.L."/>
            <person name="Alikhan N.F."/>
            <person name="Baker D."/>
            <person name="Gharbi K."/>
            <person name="Hall N."/>
            <person name="Watson M."/>
            <person name="Adriaenssens E.M."/>
            <person name="Foster-Nyarko E."/>
            <person name="Jarju S."/>
            <person name="Secka A."/>
            <person name="Antonio M."/>
            <person name="Oren A."/>
            <person name="Chaudhuri R.R."/>
            <person name="La Ragione R."/>
            <person name="Hildebrand F."/>
            <person name="Pallen M.J."/>
        </authorList>
    </citation>
    <scope>NUCLEOTIDE SEQUENCE</scope>
    <source>
        <strain evidence="1">G3-8215</strain>
    </source>
</reference>
<dbReference type="Proteomes" id="UP000725002">
    <property type="component" value="Unassembled WGS sequence"/>
</dbReference>
<dbReference type="InterPro" id="IPR011990">
    <property type="entry name" value="TPR-like_helical_dom_sf"/>
</dbReference>
<evidence type="ECO:0000313" key="1">
    <source>
        <dbReference type="EMBL" id="MBO8482993.1"/>
    </source>
</evidence>